<reference evidence="6 7" key="1">
    <citation type="submission" date="2024-01" db="EMBL/GenBank/DDBJ databases">
        <title>A draft genome for the cacao thread blight pathogen Marasmiellus scandens.</title>
        <authorList>
            <person name="Baruah I.K."/>
            <person name="Leung J."/>
            <person name="Bukari Y."/>
            <person name="Amoako-Attah I."/>
            <person name="Meinhardt L.W."/>
            <person name="Bailey B.A."/>
            <person name="Cohen S.P."/>
        </authorList>
    </citation>
    <scope>NUCLEOTIDE SEQUENCE [LARGE SCALE GENOMIC DNA]</scope>
    <source>
        <strain evidence="6 7">GH-19</strain>
    </source>
</reference>
<feature type="compositionally biased region" description="Basic and acidic residues" evidence="5">
    <location>
        <begin position="701"/>
        <end position="728"/>
    </location>
</feature>
<feature type="region of interest" description="Disordered" evidence="5">
    <location>
        <begin position="263"/>
        <end position="286"/>
    </location>
</feature>
<feature type="compositionally biased region" description="Acidic residues" evidence="5">
    <location>
        <begin position="576"/>
        <end position="594"/>
    </location>
</feature>
<evidence type="ECO:0000256" key="5">
    <source>
        <dbReference type="SAM" id="MobiDB-lite"/>
    </source>
</evidence>
<keyword evidence="4" id="KW-0507">mRNA processing</keyword>
<feature type="compositionally biased region" description="Pro residues" evidence="5">
    <location>
        <begin position="784"/>
        <end position="798"/>
    </location>
</feature>
<evidence type="ECO:0000256" key="3">
    <source>
        <dbReference type="ARBA" id="ARBA00022490"/>
    </source>
</evidence>
<feature type="compositionally biased region" description="Basic residues" evidence="5">
    <location>
        <begin position="690"/>
        <end position="700"/>
    </location>
</feature>
<protein>
    <submittedName>
        <fullName evidence="6">Uncharacterized protein</fullName>
    </submittedName>
</protein>
<feature type="compositionally biased region" description="Polar residues" evidence="5">
    <location>
        <begin position="633"/>
        <end position="651"/>
    </location>
</feature>
<comment type="subcellular location">
    <subcellularLocation>
        <location evidence="1">Cytoplasm</location>
    </subcellularLocation>
</comment>
<evidence type="ECO:0000256" key="2">
    <source>
        <dbReference type="ARBA" id="ARBA00008778"/>
    </source>
</evidence>
<dbReference type="EMBL" id="JBANRG010000032">
    <property type="protein sequence ID" value="KAK7451031.1"/>
    <property type="molecule type" value="Genomic_DNA"/>
</dbReference>
<feature type="compositionally biased region" description="Low complexity" evidence="5">
    <location>
        <begin position="199"/>
        <end position="216"/>
    </location>
</feature>
<feature type="compositionally biased region" description="Low complexity" evidence="5">
    <location>
        <begin position="329"/>
        <end position="391"/>
    </location>
</feature>
<feature type="compositionally biased region" description="Polar residues" evidence="5">
    <location>
        <begin position="509"/>
        <end position="519"/>
    </location>
</feature>
<feature type="region of interest" description="Disordered" evidence="5">
    <location>
        <begin position="180"/>
        <end position="251"/>
    </location>
</feature>
<feature type="region of interest" description="Disordered" evidence="5">
    <location>
        <begin position="678"/>
        <end position="733"/>
    </location>
</feature>
<feature type="compositionally biased region" description="Basic and acidic residues" evidence="5">
    <location>
        <begin position="595"/>
        <end position="623"/>
    </location>
</feature>
<sequence>MGMSPETRYQYNIKVLRRRDPSIVSILDQFSHVCVYHHNGERWEKNGYEGSMFLYERSSYPPYGFYILNRMGMDDHIQRLYPWDNITAQNSITMLRSFPSFSKNRTDRVHETLLPDERPDKFAEVYRWDKDKEQVSESEMGEGVTIGLWFYNTEGREAMSTVLLRLQQYIKQNIPYPEEFRYGPHKPPPTNLQSPATTPAGRAPSVASSSGSASSSNQHTRSQSYSPEMLKVKPRQLQGSDTPRASATNSSSELDKLFAKLMPTPTSSSVSPKSASSSKTVRPEQSAKLTIESLFASAQPQTQAPASATNGNGTGLALLNTIFASASNSSSLLNPPLSSSSTSTTFPNSTPSNTTSSSSNPSSRAPSRASASSRPISQSHSKSNSHSQSRTSLRHHPSQPRLVPPSSSTSNSVHEPETIQILSPIPTTSPNAPSSVLMLTQEVMNGLLGGGGAQEQNGTRSSSTAPKSKPTPPVSVPAQKRVEPQEAVKSINVPALLAGLFAGAPPGHSTDNTSSSTSVLPGDLTPRPPVPAELDENVDVNGHGAKRDAGTSGASSYFGQRSDMDYHEGQAAKGDEEADYNDDDDDDEIIELDFSDTRALSDMKVFDSEKEKKKEERERERSLSRNAMANGINGYTSSRPGSVVSISTSSPAPGRVYTPSQTQTHTQIQVNGVAAAVNGATDPNGASVPGKKKTRRGKGKKEREKERMQAHSETEGSEHEDPEPEHGNSESGYSVSELLALGLPYEYALAKGKGASVSANVSVNGASINVNGFTLDPRNVQPASPSPTLSPSPSPSPLPLGTSERLSTPARYPGSGPGSGSGSPVTAKPHPDYYTSTSTTITTVNGVHSDSNAGFAAVKKESLLDALFASAAQGQGAAGRSLIRGKEDLVREVVRLVQTDKAFVDSLWSSWQKRSLGLA</sequence>
<dbReference type="Gene3D" id="2.30.29.30">
    <property type="entry name" value="Pleckstrin-homology domain (PH domain)/Phosphotyrosine-binding domain (PTB)"/>
    <property type="match status" value="1"/>
</dbReference>
<dbReference type="CDD" id="cd09804">
    <property type="entry name" value="Dcp1"/>
    <property type="match status" value="1"/>
</dbReference>
<feature type="region of interest" description="Disordered" evidence="5">
    <location>
        <begin position="447"/>
        <end position="487"/>
    </location>
</feature>
<keyword evidence="7" id="KW-1185">Reference proteome</keyword>
<dbReference type="InterPro" id="IPR011993">
    <property type="entry name" value="PH-like_dom_sf"/>
</dbReference>
<feature type="compositionally biased region" description="Polar residues" evidence="5">
    <location>
        <begin position="217"/>
        <end position="226"/>
    </location>
</feature>
<evidence type="ECO:0000256" key="1">
    <source>
        <dbReference type="ARBA" id="ARBA00004496"/>
    </source>
</evidence>
<comment type="similarity">
    <text evidence="2">Belongs to the DCP1 family.</text>
</comment>
<evidence type="ECO:0000256" key="4">
    <source>
        <dbReference type="ARBA" id="ARBA00022664"/>
    </source>
</evidence>
<name>A0ABR1J7N4_9AGAR</name>
<keyword evidence="3" id="KW-0963">Cytoplasm</keyword>
<comment type="caution">
    <text evidence="6">The sequence shown here is derived from an EMBL/GenBank/DDBJ whole genome shotgun (WGS) entry which is preliminary data.</text>
</comment>
<feature type="region of interest" description="Disordered" evidence="5">
    <location>
        <begin position="504"/>
        <end position="664"/>
    </location>
</feature>
<gene>
    <name evidence="6" type="ORF">VKT23_012706</name>
</gene>
<evidence type="ECO:0000313" key="6">
    <source>
        <dbReference type="EMBL" id="KAK7451031.1"/>
    </source>
</evidence>
<dbReference type="SUPFAM" id="SSF50729">
    <property type="entry name" value="PH domain-like"/>
    <property type="match status" value="1"/>
</dbReference>
<feature type="region of interest" description="Disordered" evidence="5">
    <location>
        <begin position="776"/>
        <end position="834"/>
    </location>
</feature>
<dbReference type="PANTHER" id="PTHR16290">
    <property type="entry name" value="TRANSCRIPTION FACTOR SMIF DECAPPING ENZYME DCP1"/>
    <property type="match status" value="1"/>
</dbReference>
<dbReference type="PANTHER" id="PTHR16290:SF0">
    <property type="entry name" value="DECAPPING PROTEIN 1, ISOFORM A"/>
    <property type="match status" value="1"/>
</dbReference>
<proteinExistence type="inferred from homology"/>
<feature type="compositionally biased region" description="Polar residues" evidence="5">
    <location>
        <begin position="237"/>
        <end position="251"/>
    </location>
</feature>
<feature type="region of interest" description="Disordered" evidence="5">
    <location>
        <begin position="329"/>
        <end position="416"/>
    </location>
</feature>
<feature type="compositionally biased region" description="Basic and acidic residues" evidence="5">
    <location>
        <begin position="562"/>
        <end position="575"/>
    </location>
</feature>
<dbReference type="InterPro" id="IPR010334">
    <property type="entry name" value="Dcp1"/>
</dbReference>
<dbReference type="Proteomes" id="UP001498398">
    <property type="component" value="Unassembled WGS sequence"/>
</dbReference>
<dbReference type="Pfam" id="PF06058">
    <property type="entry name" value="DCP1"/>
    <property type="match status" value="1"/>
</dbReference>
<organism evidence="6 7">
    <name type="scientific">Marasmiellus scandens</name>
    <dbReference type="NCBI Taxonomy" id="2682957"/>
    <lineage>
        <taxon>Eukaryota</taxon>
        <taxon>Fungi</taxon>
        <taxon>Dikarya</taxon>
        <taxon>Basidiomycota</taxon>
        <taxon>Agaricomycotina</taxon>
        <taxon>Agaricomycetes</taxon>
        <taxon>Agaricomycetidae</taxon>
        <taxon>Agaricales</taxon>
        <taxon>Marasmiineae</taxon>
        <taxon>Omphalotaceae</taxon>
        <taxon>Marasmiellus</taxon>
    </lineage>
</organism>
<accession>A0ABR1J7N4</accession>
<evidence type="ECO:0000313" key="7">
    <source>
        <dbReference type="Proteomes" id="UP001498398"/>
    </source>
</evidence>
<feature type="compositionally biased region" description="Low complexity" evidence="5">
    <location>
        <begin position="263"/>
        <end position="280"/>
    </location>
</feature>